<evidence type="ECO:0008006" key="4">
    <source>
        <dbReference type="Google" id="ProtNLM"/>
    </source>
</evidence>
<sequence length="398" mass="45356">MKLVYYTFLFAIYFGIFVHCKPVGGRRFKSFVVHGVHRPTSSCDTPKCQHEGAVVTSAIVGLITSIILFILLCKLFGDFCGCVNISFDDEKFLMDNCGGQTTSNVNLFQSGVWSSQYYRSEDCHGPFQFPLIFSSSNNKIKGYGSDDIGTFNVNGIYSDNTNRIVLIKKYQTIRNKSQEISKYEARAQLIWNNMTNQFEGTWKVKTAKNTDKGKFILQFLPGSFALKIGNNNQFNISSIYLQLFKNYITYEVYSDLISMINRETRILILYQYIIISVAALTMIIVCTLIPVNVFLLIYYDNYGIGVLLSILTFIVVPLCLLGPVSIPISTSTKKIHGKVKLYVEQFSNQQINSQTIDHRLEWNIEFYNDCEPILYGKPYLSDQQKIANPMERTIIPVS</sequence>
<evidence type="ECO:0000313" key="2">
    <source>
        <dbReference type="EMBL" id="CAF1352435.1"/>
    </source>
</evidence>
<comment type="caution">
    <text evidence="2">The sequence shown here is derived from an EMBL/GenBank/DDBJ whole genome shotgun (WGS) entry which is preliminary data.</text>
</comment>
<organism evidence="2 3">
    <name type="scientific">Adineta ricciae</name>
    <name type="common">Rotifer</name>
    <dbReference type="NCBI Taxonomy" id="249248"/>
    <lineage>
        <taxon>Eukaryota</taxon>
        <taxon>Metazoa</taxon>
        <taxon>Spiralia</taxon>
        <taxon>Gnathifera</taxon>
        <taxon>Rotifera</taxon>
        <taxon>Eurotatoria</taxon>
        <taxon>Bdelloidea</taxon>
        <taxon>Adinetida</taxon>
        <taxon>Adinetidae</taxon>
        <taxon>Adineta</taxon>
    </lineage>
</organism>
<dbReference type="EMBL" id="CAJNOJ010000265">
    <property type="protein sequence ID" value="CAF1352435.1"/>
    <property type="molecule type" value="Genomic_DNA"/>
</dbReference>
<gene>
    <name evidence="2" type="ORF">EDS130_LOCUS33356</name>
</gene>
<proteinExistence type="predicted"/>
<evidence type="ECO:0000313" key="3">
    <source>
        <dbReference type="Proteomes" id="UP000663852"/>
    </source>
</evidence>
<accession>A0A815HLW3</accession>
<dbReference type="Proteomes" id="UP000663852">
    <property type="component" value="Unassembled WGS sequence"/>
</dbReference>
<keyword evidence="1" id="KW-0812">Transmembrane</keyword>
<dbReference type="OrthoDB" id="10563150at2759"/>
<dbReference type="AlphaFoldDB" id="A0A815HLW3"/>
<reference evidence="2" key="1">
    <citation type="submission" date="2021-02" db="EMBL/GenBank/DDBJ databases">
        <authorList>
            <person name="Nowell W R."/>
        </authorList>
    </citation>
    <scope>NUCLEOTIDE SEQUENCE</scope>
</reference>
<feature type="transmembrane region" description="Helical" evidence="1">
    <location>
        <begin position="269"/>
        <end position="298"/>
    </location>
</feature>
<protein>
    <recommendedName>
        <fullName evidence="4">Transmembrane protein</fullName>
    </recommendedName>
</protein>
<keyword evidence="1" id="KW-0472">Membrane</keyword>
<name>A0A815HLW3_ADIRI</name>
<feature type="transmembrane region" description="Helical" evidence="1">
    <location>
        <begin position="304"/>
        <end position="328"/>
    </location>
</feature>
<evidence type="ECO:0000256" key="1">
    <source>
        <dbReference type="SAM" id="Phobius"/>
    </source>
</evidence>
<keyword evidence="1" id="KW-1133">Transmembrane helix</keyword>
<feature type="transmembrane region" description="Helical" evidence="1">
    <location>
        <begin position="54"/>
        <end position="77"/>
    </location>
</feature>